<evidence type="ECO:0000256" key="5">
    <source>
        <dbReference type="ARBA" id="ARBA00023163"/>
    </source>
</evidence>
<gene>
    <name evidence="7" type="primary">acoR</name>
    <name evidence="7" type="ORF">RUM8411_03329</name>
</gene>
<dbReference type="Proteomes" id="UP000193778">
    <property type="component" value="Unassembled WGS sequence"/>
</dbReference>
<dbReference type="GO" id="GO:0005524">
    <property type="term" value="F:ATP binding"/>
    <property type="evidence" value="ECO:0007669"/>
    <property type="project" value="UniProtKB-KW"/>
</dbReference>
<name>A0A1X7A2B7_9RHOB</name>
<keyword evidence="3" id="KW-0902">Two-component regulatory system</keyword>
<dbReference type="SUPFAM" id="SSF52540">
    <property type="entry name" value="P-loop containing nucleoside triphosphate hydrolases"/>
    <property type="match status" value="1"/>
</dbReference>
<sequence length="585" mass="64578">MADNRKGFAVSGYMDRSSVDSLLRSSKDRSRSQHNLSSNAKSPILRLQADEIAYRNEKFLDQIGGAVSEVDNSALLPSRSRYCLLITDSDGIVIESYAPEGLEAEFQRSGLVRGGVWDERVAGTNGIAMSLQSGRVLTVLGDEHFYNCFHDFSCSSAPLTDAENNLIGTITLVGSAHRRQEEHALCEQVVRRASRQFQTRLFRNFHADKLTGRVLSRDLKTRRSFETLVACDEDGTVISHLPLWRDSARPSEHQNLAGQHISDLKDLEITLRGPATVPPRRRVTQPNMPRISARVEKETTLGRLISEGGGLAIVADRARKLLAHRVPLLICGEPGVGVDGFARALLEEQSLISPMGLTLDAANSGAEADFKEALNSLDFLSEYPVDNVVPTLILRSIESLPPQAQITLERFLDVDPMVAQTKAEPPAVLFTTDKTWTDLDGKSTIPKSLLYLLGQSVVELPPIAARDLETVLENVVAEGFTDTVEIADNARDVLVGYHWPGNRREMHSVLREAVICGNGKRINVTDLPARLLARREENARTLTRSALRDALDSTNWNVSRAARLLGKSRATVNRWIASEGLQRPE</sequence>
<dbReference type="Gene3D" id="1.10.8.60">
    <property type="match status" value="1"/>
</dbReference>
<reference evidence="8" key="1">
    <citation type="submission" date="2017-03" db="EMBL/GenBank/DDBJ databases">
        <authorList>
            <person name="Rodrigo-Torres L."/>
            <person name="Arahal R.D."/>
            <person name="Lucena T."/>
        </authorList>
    </citation>
    <scope>NUCLEOTIDE SEQUENCE [LARGE SCALE GENOMIC DNA]</scope>
    <source>
        <strain evidence="8">CECT 8411</strain>
    </source>
</reference>
<evidence type="ECO:0000256" key="2">
    <source>
        <dbReference type="ARBA" id="ARBA00022840"/>
    </source>
</evidence>
<dbReference type="GO" id="GO:0043565">
    <property type="term" value="F:sequence-specific DNA binding"/>
    <property type="evidence" value="ECO:0007669"/>
    <property type="project" value="InterPro"/>
</dbReference>
<protein>
    <submittedName>
        <fullName evidence="7">Acetoin catabolism regulatory protein</fullName>
    </submittedName>
</protein>
<evidence type="ECO:0000256" key="1">
    <source>
        <dbReference type="ARBA" id="ARBA00022741"/>
    </source>
</evidence>
<feature type="domain" description="Sigma-54 factor interaction" evidence="6">
    <location>
        <begin position="304"/>
        <end position="515"/>
    </location>
</feature>
<dbReference type="InterPro" id="IPR009057">
    <property type="entry name" value="Homeodomain-like_sf"/>
</dbReference>
<keyword evidence="2" id="KW-0067">ATP-binding</keyword>
<evidence type="ECO:0000313" key="8">
    <source>
        <dbReference type="Proteomes" id="UP000193778"/>
    </source>
</evidence>
<dbReference type="EMBL" id="FWFP01000010">
    <property type="protein sequence ID" value="SLN66554.1"/>
    <property type="molecule type" value="Genomic_DNA"/>
</dbReference>
<dbReference type="AlphaFoldDB" id="A0A1X7A2B7"/>
<proteinExistence type="predicted"/>
<dbReference type="SUPFAM" id="SSF46689">
    <property type="entry name" value="Homeodomain-like"/>
    <property type="match status" value="1"/>
</dbReference>
<evidence type="ECO:0000313" key="7">
    <source>
        <dbReference type="EMBL" id="SLN66554.1"/>
    </source>
</evidence>
<dbReference type="PANTHER" id="PTHR32071">
    <property type="entry name" value="TRANSCRIPTIONAL REGULATORY PROTEIN"/>
    <property type="match status" value="1"/>
</dbReference>
<dbReference type="InterPro" id="IPR027417">
    <property type="entry name" value="P-loop_NTPase"/>
</dbReference>
<evidence type="ECO:0000259" key="6">
    <source>
        <dbReference type="PROSITE" id="PS50045"/>
    </source>
</evidence>
<keyword evidence="8" id="KW-1185">Reference proteome</keyword>
<dbReference type="Gene3D" id="3.40.50.300">
    <property type="entry name" value="P-loop containing nucleotide triphosphate hydrolases"/>
    <property type="match status" value="1"/>
</dbReference>
<dbReference type="GO" id="GO:0006355">
    <property type="term" value="P:regulation of DNA-templated transcription"/>
    <property type="evidence" value="ECO:0007669"/>
    <property type="project" value="InterPro"/>
</dbReference>
<dbReference type="PROSITE" id="PS50045">
    <property type="entry name" value="SIGMA54_INTERACT_4"/>
    <property type="match status" value="1"/>
</dbReference>
<dbReference type="PRINTS" id="PR01590">
    <property type="entry name" value="HTHFIS"/>
</dbReference>
<dbReference type="InterPro" id="IPR029016">
    <property type="entry name" value="GAF-like_dom_sf"/>
</dbReference>
<keyword evidence="5" id="KW-0804">Transcription</keyword>
<organism evidence="7 8">
    <name type="scientific">Ruegeria meonggei</name>
    <dbReference type="NCBI Taxonomy" id="1446476"/>
    <lineage>
        <taxon>Bacteria</taxon>
        <taxon>Pseudomonadati</taxon>
        <taxon>Pseudomonadota</taxon>
        <taxon>Alphaproteobacteria</taxon>
        <taxon>Rhodobacterales</taxon>
        <taxon>Roseobacteraceae</taxon>
        <taxon>Ruegeria</taxon>
    </lineage>
</organism>
<keyword evidence="1" id="KW-0547">Nucleotide-binding</keyword>
<evidence type="ECO:0000256" key="3">
    <source>
        <dbReference type="ARBA" id="ARBA00023012"/>
    </source>
</evidence>
<dbReference type="Pfam" id="PF02954">
    <property type="entry name" value="HTH_8"/>
    <property type="match status" value="1"/>
</dbReference>
<dbReference type="InterPro" id="IPR058031">
    <property type="entry name" value="AAA_lid_NorR"/>
</dbReference>
<dbReference type="InterPro" id="IPR002078">
    <property type="entry name" value="Sigma_54_int"/>
</dbReference>
<keyword evidence="4" id="KW-0805">Transcription regulation</keyword>
<dbReference type="InterPro" id="IPR002197">
    <property type="entry name" value="HTH_Fis"/>
</dbReference>
<dbReference type="GO" id="GO:0000160">
    <property type="term" value="P:phosphorelay signal transduction system"/>
    <property type="evidence" value="ECO:0007669"/>
    <property type="project" value="UniProtKB-KW"/>
</dbReference>
<dbReference type="Gene3D" id="3.30.450.40">
    <property type="match status" value="1"/>
</dbReference>
<dbReference type="Pfam" id="PF25601">
    <property type="entry name" value="AAA_lid_14"/>
    <property type="match status" value="1"/>
</dbReference>
<evidence type="ECO:0000256" key="4">
    <source>
        <dbReference type="ARBA" id="ARBA00023015"/>
    </source>
</evidence>
<accession>A0A1X7A2B7</accession>
<dbReference type="Gene3D" id="1.10.10.60">
    <property type="entry name" value="Homeodomain-like"/>
    <property type="match status" value="1"/>
</dbReference>
<dbReference type="PANTHER" id="PTHR32071:SF77">
    <property type="entry name" value="TRANSCRIPTIONAL REGULATORY PROTEIN"/>
    <property type="match status" value="1"/>
</dbReference>